<reference evidence="2 3" key="1">
    <citation type="submission" date="2019-02" db="EMBL/GenBank/DDBJ databases">
        <title>Deep-cultivation of Planctomycetes and their phenomic and genomic characterization uncovers novel biology.</title>
        <authorList>
            <person name="Wiegand S."/>
            <person name="Jogler M."/>
            <person name="Boedeker C."/>
            <person name="Pinto D."/>
            <person name="Vollmers J."/>
            <person name="Rivas-Marin E."/>
            <person name="Kohn T."/>
            <person name="Peeters S.H."/>
            <person name="Heuer A."/>
            <person name="Rast P."/>
            <person name="Oberbeckmann S."/>
            <person name="Bunk B."/>
            <person name="Jeske O."/>
            <person name="Meyerdierks A."/>
            <person name="Storesund J.E."/>
            <person name="Kallscheuer N."/>
            <person name="Luecker S."/>
            <person name="Lage O.M."/>
            <person name="Pohl T."/>
            <person name="Merkel B.J."/>
            <person name="Hornburger P."/>
            <person name="Mueller R.-W."/>
            <person name="Bruemmer F."/>
            <person name="Labrenz M."/>
            <person name="Spormann A.M."/>
            <person name="Op Den Camp H."/>
            <person name="Overmann J."/>
            <person name="Amann R."/>
            <person name="Jetten M.S.M."/>
            <person name="Mascher T."/>
            <person name="Medema M.H."/>
            <person name="Devos D.P."/>
            <person name="Kaster A.-K."/>
            <person name="Ovreas L."/>
            <person name="Rohde M."/>
            <person name="Galperin M.Y."/>
            <person name="Jogler C."/>
        </authorList>
    </citation>
    <scope>NUCLEOTIDE SEQUENCE [LARGE SCALE GENOMIC DNA]</scope>
    <source>
        <strain evidence="2 3">Pla111</strain>
    </source>
</reference>
<keyword evidence="1 2" id="KW-0456">Lyase</keyword>
<dbReference type="PANTHER" id="PTHR30272:SF1">
    <property type="entry name" value="3-HYDROXYACYL-[ACYL-CARRIER-PROTEIN] DEHYDRATASE"/>
    <property type="match status" value="1"/>
</dbReference>
<dbReference type="PANTHER" id="PTHR30272">
    <property type="entry name" value="3-HYDROXYACYL-[ACYL-CARRIER-PROTEIN] DEHYDRATASE"/>
    <property type="match status" value="1"/>
</dbReference>
<dbReference type="EC" id="4.2.1.59" evidence="2"/>
<dbReference type="EMBL" id="SJPH01000001">
    <property type="protein sequence ID" value="TWT48650.1"/>
    <property type="molecule type" value="Genomic_DNA"/>
</dbReference>
<proteinExistence type="predicted"/>
<dbReference type="Proteomes" id="UP000318995">
    <property type="component" value="Unassembled WGS sequence"/>
</dbReference>
<dbReference type="CDD" id="cd01288">
    <property type="entry name" value="FabZ"/>
    <property type="match status" value="1"/>
</dbReference>
<accession>A0A5C5WD90</accession>
<organism evidence="2 3">
    <name type="scientific">Botrimarina hoheduenensis</name>
    <dbReference type="NCBI Taxonomy" id="2528000"/>
    <lineage>
        <taxon>Bacteria</taxon>
        <taxon>Pseudomonadati</taxon>
        <taxon>Planctomycetota</taxon>
        <taxon>Planctomycetia</taxon>
        <taxon>Pirellulales</taxon>
        <taxon>Lacipirellulaceae</taxon>
        <taxon>Botrimarina</taxon>
    </lineage>
</organism>
<evidence type="ECO:0000256" key="1">
    <source>
        <dbReference type="ARBA" id="ARBA00023239"/>
    </source>
</evidence>
<protein>
    <submittedName>
        <fullName evidence="2">3-hydroxyacyl-[acyl-carrier-protein] dehydratase FabZ</fullName>
        <ecNumber evidence="2">4.2.1.59</ecNumber>
    </submittedName>
</protein>
<evidence type="ECO:0000313" key="3">
    <source>
        <dbReference type="Proteomes" id="UP000318995"/>
    </source>
</evidence>
<comment type="caution">
    <text evidence="2">The sequence shown here is derived from an EMBL/GenBank/DDBJ whole genome shotgun (WGS) entry which is preliminary data.</text>
</comment>
<dbReference type="InterPro" id="IPR029069">
    <property type="entry name" value="HotDog_dom_sf"/>
</dbReference>
<evidence type="ECO:0000313" key="2">
    <source>
        <dbReference type="EMBL" id="TWT48650.1"/>
    </source>
</evidence>
<dbReference type="SUPFAM" id="SSF54637">
    <property type="entry name" value="Thioesterase/thiol ester dehydrase-isomerase"/>
    <property type="match status" value="1"/>
</dbReference>
<dbReference type="InterPro" id="IPR013114">
    <property type="entry name" value="FabA_FabZ"/>
</dbReference>
<sequence length="150" mass="16316">MSREQIQAAIPHRDPFLLIDEVVEQSDVRIVCAKQFSGEEFWYRGHYPDYPLTPGVLLCEACLQAGAVLLSKITETAQGGQGNAGGVPVATRLNNVQFREMVRPGDAITVEVDLVEQVSNAFFMKGRVTNQSSGKLAARCEFACTVATPA</sequence>
<dbReference type="OrthoDB" id="9772788at2"/>
<dbReference type="AlphaFoldDB" id="A0A5C5WD90"/>
<dbReference type="RefSeq" id="WP_146570883.1">
    <property type="nucleotide sequence ID" value="NZ_SJPH01000001.1"/>
</dbReference>
<dbReference type="GO" id="GO:0019171">
    <property type="term" value="F:(3R)-hydroxyacyl-[acyl-carrier-protein] dehydratase activity"/>
    <property type="evidence" value="ECO:0007669"/>
    <property type="project" value="UniProtKB-EC"/>
</dbReference>
<dbReference type="Gene3D" id="3.10.129.10">
    <property type="entry name" value="Hotdog Thioesterase"/>
    <property type="match status" value="1"/>
</dbReference>
<gene>
    <name evidence="2" type="primary">fabZ_1</name>
    <name evidence="2" type="ORF">Pla111_04250</name>
</gene>
<dbReference type="Pfam" id="PF07977">
    <property type="entry name" value="FabA"/>
    <property type="match status" value="1"/>
</dbReference>
<name>A0A5C5WD90_9BACT</name>
<keyword evidence="3" id="KW-1185">Reference proteome</keyword>